<dbReference type="PANTHER" id="PTHR33138">
    <property type="entry name" value="OS01G0690200 PROTEIN"/>
    <property type="match status" value="1"/>
</dbReference>
<evidence type="ECO:0000256" key="2">
    <source>
        <dbReference type="ARBA" id="ARBA00022729"/>
    </source>
</evidence>
<reference evidence="4" key="1">
    <citation type="submission" date="2018-05" db="EMBL/GenBank/DDBJ databases">
        <title>Draft genome of Mucuna pruriens seed.</title>
        <authorList>
            <person name="Nnadi N.E."/>
            <person name="Vos R."/>
            <person name="Hasami M.H."/>
            <person name="Devisetty U.K."/>
            <person name="Aguiy J.C."/>
        </authorList>
    </citation>
    <scope>NUCLEOTIDE SEQUENCE [LARGE SCALE GENOMIC DNA]</scope>
    <source>
        <strain evidence="4">JCA_2017</strain>
    </source>
</reference>
<dbReference type="STRING" id="157652.A0A371HAW7"/>
<comment type="caution">
    <text evidence="4">The sequence shown here is derived from an EMBL/GenBank/DDBJ whole genome shotgun (WGS) entry which is preliminary data.</text>
</comment>
<organism evidence="4 5">
    <name type="scientific">Mucuna pruriens</name>
    <name type="common">Velvet bean</name>
    <name type="synonym">Dolichos pruriens</name>
    <dbReference type="NCBI Taxonomy" id="157652"/>
    <lineage>
        <taxon>Eukaryota</taxon>
        <taxon>Viridiplantae</taxon>
        <taxon>Streptophyta</taxon>
        <taxon>Embryophyta</taxon>
        <taxon>Tracheophyta</taxon>
        <taxon>Spermatophyta</taxon>
        <taxon>Magnoliopsida</taxon>
        <taxon>eudicotyledons</taxon>
        <taxon>Gunneridae</taxon>
        <taxon>Pentapetalae</taxon>
        <taxon>rosids</taxon>
        <taxon>fabids</taxon>
        <taxon>Fabales</taxon>
        <taxon>Fabaceae</taxon>
        <taxon>Papilionoideae</taxon>
        <taxon>50 kb inversion clade</taxon>
        <taxon>NPAAA clade</taxon>
        <taxon>indigoferoid/millettioid clade</taxon>
        <taxon>Phaseoleae</taxon>
        <taxon>Mucuna</taxon>
    </lineage>
</organism>
<dbReference type="Pfam" id="PF13947">
    <property type="entry name" value="GUB_WAK_bind"/>
    <property type="match status" value="1"/>
</dbReference>
<evidence type="ECO:0000259" key="3">
    <source>
        <dbReference type="Pfam" id="PF13947"/>
    </source>
</evidence>
<dbReference type="EMBL" id="QJKJ01003111">
    <property type="protein sequence ID" value="RDX99909.1"/>
    <property type="molecule type" value="Genomic_DNA"/>
</dbReference>
<dbReference type="Proteomes" id="UP000257109">
    <property type="component" value="Unassembled WGS sequence"/>
</dbReference>
<evidence type="ECO:0000313" key="4">
    <source>
        <dbReference type="EMBL" id="RDX99909.1"/>
    </source>
</evidence>
<dbReference type="PANTHER" id="PTHR33138:SF30">
    <property type="entry name" value="LEAF RUST 10 DISEASE-RESISTANCE LOCUS RECEPTOR-LIKE PROTEIN KINASE-LIKE 2.7"/>
    <property type="match status" value="1"/>
</dbReference>
<dbReference type="InterPro" id="IPR025287">
    <property type="entry name" value="WAK_GUB"/>
</dbReference>
<proteinExistence type="predicted"/>
<protein>
    <recommendedName>
        <fullName evidence="3">Wall-associated receptor kinase galacturonan-binding domain-containing protein</fullName>
    </recommendedName>
</protein>
<sequence length="309" mass="35382">MESPWRGSTLHPAIPAMQGFVFLSGKNLREPVERDKTRLGVMWRERALVVILLFLLRQICATNKEGHACPLSSCGKISNISYPFRLKGDPNHCSENRYELTCENNVTVLYLYSGKYHVQAINYNNFTIRVVDPGVQESNCSSLPRYFLSRSNFSEAYGQDMDPYQAIYRYEDPLFQHVVFLNCSHPVTDNRKYVDIAPCVNRHSKGYMYAMAVDLKAEDFEVGCHVKLVAPTSWQGLYTNKYSYTVMHTALLYGFEISWINLACEDRCGNSTLDNCNFDPLSQTLQCWPLCYSFLGYWSSLCGKGSINY</sequence>
<evidence type="ECO:0000313" key="5">
    <source>
        <dbReference type="Proteomes" id="UP000257109"/>
    </source>
</evidence>
<keyword evidence="5" id="KW-1185">Reference proteome</keyword>
<evidence type="ECO:0000256" key="1">
    <source>
        <dbReference type="ARBA" id="ARBA00004167"/>
    </source>
</evidence>
<feature type="domain" description="Wall-associated receptor kinase galacturonan-binding" evidence="3">
    <location>
        <begin position="69"/>
        <end position="132"/>
    </location>
</feature>
<comment type="subcellular location">
    <subcellularLocation>
        <location evidence="1">Membrane</location>
        <topology evidence="1">Single-pass membrane protein</topology>
    </subcellularLocation>
</comment>
<dbReference type="GO" id="GO:0016020">
    <property type="term" value="C:membrane"/>
    <property type="evidence" value="ECO:0007669"/>
    <property type="project" value="UniProtKB-SubCell"/>
</dbReference>
<accession>A0A371HAW7</accession>
<feature type="non-terminal residue" evidence="4">
    <location>
        <position position="1"/>
    </location>
</feature>
<dbReference type="GO" id="GO:0030247">
    <property type="term" value="F:polysaccharide binding"/>
    <property type="evidence" value="ECO:0007669"/>
    <property type="project" value="InterPro"/>
</dbReference>
<dbReference type="AlphaFoldDB" id="A0A371HAW7"/>
<keyword evidence="2" id="KW-0732">Signal</keyword>
<dbReference type="OrthoDB" id="1513794at2759"/>
<gene>
    <name evidence="4" type="ORF">CR513_16970</name>
</gene>
<name>A0A371HAW7_MUCPR</name>